<feature type="transmembrane region" description="Helical" evidence="8">
    <location>
        <begin position="170"/>
        <end position="190"/>
    </location>
</feature>
<protein>
    <submittedName>
        <fullName evidence="10">Mitochondrial inner membrane protein OXA1-like</fullName>
    </submittedName>
</protein>
<evidence type="ECO:0000256" key="2">
    <source>
        <dbReference type="ARBA" id="ARBA00010583"/>
    </source>
</evidence>
<sequence>MAYGRSFRSSSSAVSTFNHLLRRRLSPFPSFHLLHAGDDAETPSPSAPIAPSSRSPSHPSISHLRGSSAVRFNRSSPSLTGLPGFALPLGLHPSLGSRSYSSSPSVGGGSEGVEYMKDVADVITDAAAEASVVVAPVANEVAIAAADSFPPVAALQYFIDGVHNLFGVNWWVAIALTTLFIRSATVPLIVNQLKSTMKLSEMRPELEAIKQDMAITMDPALAQEQQKRVKELFKKHGVTPFTPLKGLLIQGPIFISFFMAISNMVEKVPSFKSGGTLWFTDLTTPDTLYILPVLTALTFLLTVELNMQDGLEGNPIAGKMKNFSRILAVATVPFTMGFPKAIFCYWITSNFFSLCYGAAIKRPPVRKFLNLPPVVPPPPVTEKLSFPLSGGPKQTPPASSPSPAVQQPQLYEKKISSNAVLSQRLRSLEKSVKGKNKSKRR</sequence>
<dbReference type="InterPro" id="IPR028055">
    <property type="entry name" value="YidC/Oxa/ALB_C"/>
</dbReference>
<feature type="transmembrane region" description="Helical" evidence="8">
    <location>
        <begin position="287"/>
        <end position="305"/>
    </location>
</feature>
<proteinExistence type="inferred from homology"/>
<evidence type="ECO:0000259" key="9">
    <source>
        <dbReference type="Pfam" id="PF02096"/>
    </source>
</evidence>
<dbReference type="CDD" id="cd20069">
    <property type="entry name" value="5TM_Oxa1-like"/>
    <property type="match status" value="1"/>
</dbReference>
<evidence type="ECO:0000256" key="5">
    <source>
        <dbReference type="ARBA" id="ARBA00023136"/>
    </source>
</evidence>
<evidence type="ECO:0000256" key="8">
    <source>
        <dbReference type="SAM" id="Phobius"/>
    </source>
</evidence>
<evidence type="ECO:0000256" key="6">
    <source>
        <dbReference type="RuleBase" id="RU003945"/>
    </source>
</evidence>
<keyword evidence="4 8" id="KW-1133">Transmembrane helix</keyword>
<dbReference type="GO" id="GO:0032979">
    <property type="term" value="P:protein insertion into mitochondrial inner membrane from matrix"/>
    <property type="evidence" value="ECO:0007669"/>
    <property type="project" value="TreeGrafter"/>
</dbReference>
<keyword evidence="11" id="KW-1185">Reference proteome</keyword>
<dbReference type="GO" id="GO:0032977">
    <property type="term" value="F:membrane insertase activity"/>
    <property type="evidence" value="ECO:0007669"/>
    <property type="project" value="InterPro"/>
</dbReference>
<feature type="region of interest" description="Disordered" evidence="7">
    <location>
        <begin position="382"/>
        <end position="408"/>
    </location>
</feature>
<evidence type="ECO:0000256" key="7">
    <source>
        <dbReference type="SAM" id="MobiDB-lite"/>
    </source>
</evidence>
<dbReference type="GO" id="GO:0005743">
    <property type="term" value="C:mitochondrial inner membrane"/>
    <property type="evidence" value="ECO:0007669"/>
    <property type="project" value="TreeGrafter"/>
</dbReference>
<reference evidence="10" key="2">
    <citation type="submission" date="2023-06" db="EMBL/GenBank/DDBJ databases">
        <authorList>
            <person name="Ma L."/>
            <person name="Liu K.-W."/>
            <person name="Li Z."/>
            <person name="Hsiao Y.-Y."/>
            <person name="Qi Y."/>
            <person name="Fu T."/>
            <person name="Tang G."/>
            <person name="Zhang D."/>
            <person name="Sun W.-H."/>
            <person name="Liu D.-K."/>
            <person name="Li Y."/>
            <person name="Chen G.-Z."/>
            <person name="Liu X.-D."/>
            <person name="Liao X.-Y."/>
            <person name="Jiang Y.-T."/>
            <person name="Yu X."/>
            <person name="Hao Y."/>
            <person name="Huang J."/>
            <person name="Zhao X.-W."/>
            <person name="Ke S."/>
            <person name="Chen Y.-Y."/>
            <person name="Wu W.-L."/>
            <person name="Hsu J.-L."/>
            <person name="Lin Y.-F."/>
            <person name="Huang M.-D."/>
            <person name="Li C.-Y."/>
            <person name="Huang L."/>
            <person name="Wang Z.-W."/>
            <person name="Zhao X."/>
            <person name="Zhong W.-Y."/>
            <person name="Peng D.-H."/>
            <person name="Ahmad S."/>
            <person name="Lan S."/>
            <person name="Zhang J.-S."/>
            <person name="Tsai W.-C."/>
            <person name="Van De Peer Y."/>
            <person name="Liu Z.-J."/>
        </authorList>
    </citation>
    <scope>NUCLEOTIDE SEQUENCE</scope>
    <source>
        <strain evidence="10">SCP</strain>
        <tissue evidence="10">Leaves</tissue>
    </source>
</reference>
<comment type="similarity">
    <text evidence="6">Belongs to the OXA1/ALB3/YidC family.</text>
</comment>
<comment type="caution">
    <text evidence="10">The sequence shown here is derived from an EMBL/GenBank/DDBJ whole genome shotgun (WGS) entry which is preliminary data.</text>
</comment>
<accession>A0AAV9BQD5</accession>
<evidence type="ECO:0000256" key="3">
    <source>
        <dbReference type="ARBA" id="ARBA00022692"/>
    </source>
</evidence>
<dbReference type="NCBIfam" id="TIGR03592">
    <property type="entry name" value="yidC_oxa1_cterm"/>
    <property type="match status" value="1"/>
</dbReference>
<evidence type="ECO:0000256" key="1">
    <source>
        <dbReference type="ARBA" id="ARBA00004141"/>
    </source>
</evidence>
<feature type="region of interest" description="Disordered" evidence="7">
    <location>
        <begin position="36"/>
        <end position="66"/>
    </location>
</feature>
<dbReference type="EMBL" id="JAUJYN010000002">
    <property type="protein sequence ID" value="KAK1278581.1"/>
    <property type="molecule type" value="Genomic_DNA"/>
</dbReference>
<comment type="similarity">
    <text evidence="2">Belongs to the OXA1/ALB3/YidC (TC 2.A.9.2) family.</text>
</comment>
<dbReference type="AlphaFoldDB" id="A0AAV9BQD5"/>
<reference evidence="10" key="1">
    <citation type="journal article" date="2023" name="Nat. Commun.">
        <title>Diploid and tetraploid genomes of Acorus and the evolution of monocots.</title>
        <authorList>
            <person name="Ma L."/>
            <person name="Liu K.W."/>
            <person name="Li Z."/>
            <person name="Hsiao Y.Y."/>
            <person name="Qi Y."/>
            <person name="Fu T."/>
            <person name="Tang G.D."/>
            <person name="Zhang D."/>
            <person name="Sun W.H."/>
            <person name="Liu D.K."/>
            <person name="Li Y."/>
            <person name="Chen G.Z."/>
            <person name="Liu X.D."/>
            <person name="Liao X.Y."/>
            <person name="Jiang Y.T."/>
            <person name="Yu X."/>
            <person name="Hao Y."/>
            <person name="Huang J."/>
            <person name="Zhao X.W."/>
            <person name="Ke S."/>
            <person name="Chen Y.Y."/>
            <person name="Wu W.L."/>
            <person name="Hsu J.L."/>
            <person name="Lin Y.F."/>
            <person name="Huang M.D."/>
            <person name="Li C.Y."/>
            <person name="Huang L."/>
            <person name="Wang Z.W."/>
            <person name="Zhao X."/>
            <person name="Zhong W.Y."/>
            <person name="Peng D.H."/>
            <person name="Ahmad S."/>
            <person name="Lan S."/>
            <person name="Zhang J.S."/>
            <person name="Tsai W.C."/>
            <person name="Van de Peer Y."/>
            <person name="Liu Z.J."/>
        </authorList>
    </citation>
    <scope>NUCLEOTIDE SEQUENCE</scope>
    <source>
        <strain evidence="10">SCP</strain>
    </source>
</reference>
<evidence type="ECO:0000313" key="10">
    <source>
        <dbReference type="EMBL" id="KAK1278581.1"/>
    </source>
</evidence>
<keyword evidence="3 6" id="KW-0812">Transmembrane</keyword>
<organism evidence="10 11">
    <name type="scientific">Acorus gramineus</name>
    <name type="common">Dwarf sweet flag</name>
    <dbReference type="NCBI Taxonomy" id="55184"/>
    <lineage>
        <taxon>Eukaryota</taxon>
        <taxon>Viridiplantae</taxon>
        <taxon>Streptophyta</taxon>
        <taxon>Embryophyta</taxon>
        <taxon>Tracheophyta</taxon>
        <taxon>Spermatophyta</taxon>
        <taxon>Magnoliopsida</taxon>
        <taxon>Liliopsida</taxon>
        <taxon>Acoraceae</taxon>
        <taxon>Acorus</taxon>
    </lineage>
</organism>
<name>A0AAV9BQD5_ACOGR</name>
<feature type="compositionally biased region" description="Low complexity" evidence="7">
    <location>
        <begin position="43"/>
        <end position="63"/>
    </location>
</feature>
<feature type="domain" description="Membrane insertase YidC/Oxa/ALB C-terminal" evidence="9">
    <location>
        <begin position="170"/>
        <end position="360"/>
    </location>
</feature>
<feature type="transmembrane region" description="Helical" evidence="8">
    <location>
        <begin position="326"/>
        <end position="348"/>
    </location>
</feature>
<feature type="transmembrane region" description="Helical" evidence="8">
    <location>
        <begin position="244"/>
        <end position="265"/>
    </location>
</feature>
<gene>
    <name evidence="10" type="ORF">QJS04_geneDACA007065</name>
</gene>
<dbReference type="Pfam" id="PF02096">
    <property type="entry name" value="60KD_IMP"/>
    <property type="match status" value="1"/>
</dbReference>
<dbReference type="PANTHER" id="PTHR12428">
    <property type="entry name" value="OXA1"/>
    <property type="match status" value="1"/>
</dbReference>
<evidence type="ECO:0000256" key="4">
    <source>
        <dbReference type="ARBA" id="ARBA00022989"/>
    </source>
</evidence>
<dbReference type="InterPro" id="IPR001708">
    <property type="entry name" value="YidC/ALB3/OXA1/COX18"/>
</dbReference>
<dbReference type="PANTHER" id="PTHR12428:SF34">
    <property type="entry name" value="MITOCHONDRIAL INNER MEMBRANE PROTEIN OXA1-LIKE"/>
    <property type="match status" value="1"/>
</dbReference>
<comment type="subcellular location">
    <subcellularLocation>
        <location evidence="1 6">Membrane</location>
        <topology evidence="1 6">Multi-pass membrane protein</topology>
    </subcellularLocation>
</comment>
<dbReference type="Proteomes" id="UP001179952">
    <property type="component" value="Unassembled WGS sequence"/>
</dbReference>
<keyword evidence="5 8" id="KW-0472">Membrane</keyword>
<evidence type="ECO:0000313" key="11">
    <source>
        <dbReference type="Proteomes" id="UP001179952"/>
    </source>
</evidence>